<dbReference type="EMBL" id="FQVE01000004">
    <property type="protein sequence ID" value="SHG12993.1"/>
    <property type="molecule type" value="Genomic_DNA"/>
</dbReference>
<dbReference type="Proteomes" id="UP000184108">
    <property type="component" value="Unassembled WGS sequence"/>
</dbReference>
<reference evidence="2" key="1">
    <citation type="submission" date="2016-11" db="EMBL/GenBank/DDBJ databases">
        <authorList>
            <person name="Varghese N."/>
            <person name="Submissions S."/>
        </authorList>
    </citation>
    <scope>NUCLEOTIDE SEQUENCE [LARGE SCALE GENOMIC DNA]</scope>
    <source>
        <strain evidence="2">YR203</strain>
    </source>
</reference>
<dbReference type="RefSeq" id="WP_165572026.1">
    <property type="nucleotide sequence ID" value="NZ_JPRI01000012.1"/>
</dbReference>
<gene>
    <name evidence="1" type="ORF">SAMN02787073_3636</name>
</gene>
<name>A0A1M5HAP3_9FLAO</name>
<evidence type="ECO:0000313" key="1">
    <source>
        <dbReference type="EMBL" id="SHG12993.1"/>
    </source>
</evidence>
<protein>
    <submittedName>
        <fullName evidence="1">Uncharacterized protein</fullName>
    </submittedName>
</protein>
<proteinExistence type="predicted"/>
<accession>A0A1M5HAP3</accession>
<evidence type="ECO:0000313" key="2">
    <source>
        <dbReference type="Proteomes" id="UP000184108"/>
    </source>
</evidence>
<sequence length="57" mass="6507">MKNSKNLSQKLTKGELKNIFGGGPILTQPMCTPRQCEIYDTRCDRRHSCPPLYPQPD</sequence>
<organism evidence="1 2">
    <name type="scientific">Chryseobacterium vrystaatense</name>
    <dbReference type="NCBI Taxonomy" id="307480"/>
    <lineage>
        <taxon>Bacteria</taxon>
        <taxon>Pseudomonadati</taxon>
        <taxon>Bacteroidota</taxon>
        <taxon>Flavobacteriia</taxon>
        <taxon>Flavobacteriales</taxon>
        <taxon>Weeksellaceae</taxon>
        <taxon>Chryseobacterium group</taxon>
        <taxon>Chryseobacterium</taxon>
    </lineage>
</organism>
<dbReference type="AlphaFoldDB" id="A0A1M5HAP3"/>